<keyword evidence="3" id="KW-1185">Reference proteome</keyword>
<feature type="chain" id="PRO_5046493682" evidence="1">
    <location>
        <begin position="27"/>
        <end position="163"/>
    </location>
</feature>
<dbReference type="InterPro" id="IPR007410">
    <property type="entry name" value="LpqE-like"/>
</dbReference>
<evidence type="ECO:0000313" key="2">
    <source>
        <dbReference type="EMBL" id="GAA0813742.1"/>
    </source>
</evidence>
<feature type="signal peptide" evidence="1">
    <location>
        <begin position="1"/>
        <end position="26"/>
    </location>
</feature>
<evidence type="ECO:0000256" key="1">
    <source>
        <dbReference type="SAM" id="SignalP"/>
    </source>
</evidence>
<dbReference type="InterPro" id="IPR036182">
    <property type="entry name" value="PCuAC_sf"/>
</dbReference>
<dbReference type="PANTHER" id="PTHR36302">
    <property type="entry name" value="BLR7088 PROTEIN"/>
    <property type="match status" value="1"/>
</dbReference>
<dbReference type="EMBL" id="BAAAFA010000002">
    <property type="protein sequence ID" value="GAA0813742.1"/>
    <property type="molecule type" value="Genomic_DNA"/>
</dbReference>
<dbReference type="Gene3D" id="2.60.40.1890">
    <property type="entry name" value="PCu(A)C copper chaperone"/>
    <property type="match status" value="1"/>
</dbReference>
<dbReference type="Pfam" id="PF04314">
    <property type="entry name" value="PCuAC"/>
    <property type="match status" value="1"/>
</dbReference>
<sequence length="163" mass="17695">MSLKPSFVLALLTAAFMTLSTLPLSASEITAPSNSSIEITNFYARATPPNAVNSALFATITNNSKQIRTLVSASSSAAEKVELHDVIHEGDVMKMRQVAQIEIPAEQTVMLKPGSLHIMLLNINKPFNDGESIKVTLTYANGDVQELIVPVKKVMAGMRKHHH</sequence>
<name>A0ABN1L4S5_9GAMM</name>
<dbReference type="PANTHER" id="PTHR36302:SF1">
    <property type="entry name" value="COPPER CHAPERONE PCU(A)C"/>
    <property type="match status" value="1"/>
</dbReference>
<reference evidence="2 3" key="1">
    <citation type="journal article" date="2019" name="Int. J. Syst. Evol. Microbiol.">
        <title>The Global Catalogue of Microorganisms (GCM) 10K type strain sequencing project: providing services to taxonomists for standard genome sequencing and annotation.</title>
        <authorList>
            <consortium name="The Broad Institute Genomics Platform"/>
            <consortium name="The Broad Institute Genome Sequencing Center for Infectious Disease"/>
            <person name="Wu L."/>
            <person name="Ma J."/>
        </authorList>
    </citation>
    <scope>NUCLEOTIDE SEQUENCE [LARGE SCALE GENOMIC DNA]</scope>
    <source>
        <strain evidence="2 3">JCM 15608</strain>
    </source>
</reference>
<gene>
    <name evidence="2" type="ORF">GCM10009111_09620</name>
</gene>
<organism evidence="2 3">
    <name type="scientific">Colwellia asteriadis</name>
    <dbReference type="NCBI Taxonomy" id="517723"/>
    <lineage>
        <taxon>Bacteria</taxon>
        <taxon>Pseudomonadati</taxon>
        <taxon>Pseudomonadota</taxon>
        <taxon>Gammaproteobacteria</taxon>
        <taxon>Alteromonadales</taxon>
        <taxon>Colwelliaceae</taxon>
        <taxon>Colwellia</taxon>
    </lineage>
</organism>
<comment type="caution">
    <text evidence="2">The sequence shown here is derived from an EMBL/GenBank/DDBJ whole genome shotgun (WGS) entry which is preliminary data.</text>
</comment>
<dbReference type="InterPro" id="IPR058248">
    <property type="entry name" value="Lxx211020-like"/>
</dbReference>
<dbReference type="SUPFAM" id="SSF110087">
    <property type="entry name" value="DR1885-like metal-binding protein"/>
    <property type="match status" value="1"/>
</dbReference>
<evidence type="ECO:0000313" key="3">
    <source>
        <dbReference type="Proteomes" id="UP001500021"/>
    </source>
</evidence>
<protein>
    <submittedName>
        <fullName evidence="2">Copper chaperone PCu(A)C</fullName>
    </submittedName>
</protein>
<accession>A0ABN1L4S5</accession>
<dbReference type="Proteomes" id="UP001500021">
    <property type="component" value="Unassembled WGS sequence"/>
</dbReference>
<keyword evidence="1" id="KW-0732">Signal</keyword>
<proteinExistence type="predicted"/>